<dbReference type="OrthoDB" id="9786100at2"/>
<accession>A0A0W0YMH6</accession>
<dbReference type="InterPro" id="IPR007074">
    <property type="entry name" value="LicD/FKTN/FKRP_NTP_transf"/>
</dbReference>
<evidence type="ECO:0000259" key="1">
    <source>
        <dbReference type="Pfam" id="PF04991"/>
    </source>
</evidence>
<evidence type="ECO:0000313" key="3">
    <source>
        <dbReference type="Proteomes" id="UP000054600"/>
    </source>
</evidence>
<dbReference type="AlphaFoldDB" id="A0A0W0YMH6"/>
<dbReference type="EMBL" id="LNYW01000063">
    <property type="protein sequence ID" value="KTD57822.1"/>
    <property type="molecule type" value="Genomic_DNA"/>
</dbReference>
<dbReference type="Pfam" id="PF04991">
    <property type="entry name" value="LicD"/>
    <property type="match status" value="1"/>
</dbReference>
<dbReference type="STRING" id="1122169.Lsha_2256"/>
<gene>
    <name evidence="2" type="ORF">Lsha_2256</name>
</gene>
<sequence>MGLEKFFQDTYPKIDGAGRSASYKLNRLIRDNETSRWRYVYGAAIPFSAGLSMATIFTTGLCGALDCLIQSAKEGKLVYGNMQTSIVYGSELWRSVQALFMGTYMALSYSPKEAAEKYLTIAADPHKARLNRDEAARVYAMGDGLKAFFIKHGIDHRMCSGTALGAFRDGGIILNDDDEDYLVHPDDVEKMEKLFEEGTFTAETGIQVRRKAVTGGWQCFYEDSPKKFFSDEAIKVNNPDAEPDIGDPFIDIFPAVRRTLGNKEIFTYGKLEMSAQSPGDYLTPKEWGTEPTIYPFGPTTVWGIERGAMLEYLKRCYGPTALEYKTLLLPHKSYADASVELRKSYQLARNWDYKGAFFELRNAYSTVTANPLPRFMRNETPVSTDFDNEVYNEKRNSICIK</sequence>
<feature type="domain" description="LicD/FKTN/FKRP nucleotidyltransferase" evidence="1">
    <location>
        <begin position="151"/>
        <end position="255"/>
    </location>
</feature>
<protein>
    <submittedName>
        <fullName evidence="2">LicD family protein</fullName>
    </submittedName>
</protein>
<dbReference type="Proteomes" id="UP000054600">
    <property type="component" value="Unassembled WGS sequence"/>
</dbReference>
<keyword evidence="3" id="KW-1185">Reference proteome</keyword>
<organism evidence="2 3">
    <name type="scientific">Legionella shakespearei DSM 23087</name>
    <dbReference type="NCBI Taxonomy" id="1122169"/>
    <lineage>
        <taxon>Bacteria</taxon>
        <taxon>Pseudomonadati</taxon>
        <taxon>Pseudomonadota</taxon>
        <taxon>Gammaproteobacteria</taxon>
        <taxon>Legionellales</taxon>
        <taxon>Legionellaceae</taxon>
        <taxon>Legionella</taxon>
    </lineage>
</organism>
<evidence type="ECO:0000313" key="2">
    <source>
        <dbReference type="EMBL" id="KTD57822.1"/>
    </source>
</evidence>
<reference evidence="2 3" key="1">
    <citation type="submission" date="2015-11" db="EMBL/GenBank/DDBJ databases">
        <title>Genomic analysis of 38 Legionella species identifies large and diverse effector repertoires.</title>
        <authorList>
            <person name="Burstein D."/>
            <person name="Amaro F."/>
            <person name="Zusman T."/>
            <person name="Lifshitz Z."/>
            <person name="Cohen O."/>
            <person name="Gilbert J.A."/>
            <person name="Pupko T."/>
            <person name="Shuman H.A."/>
            <person name="Segal G."/>
        </authorList>
    </citation>
    <scope>NUCLEOTIDE SEQUENCE [LARGE SCALE GENOMIC DNA]</scope>
    <source>
        <strain evidence="2 3">ATCC 49655</strain>
    </source>
</reference>
<dbReference type="RefSeq" id="WP_018577345.1">
    <property type="nucleotide sequence ID" value="NZ_KB892400.1"/>
</dbReference>
<comment type="caution">
    <text evidence="2">The sequence shown here is derived from an EMBL/GenBank/DDBJ whole genome shotgun (WGS) entry which is preliminary data.</text>
</comment>
<dbReference type="PATRIC" id="fig|1122169.6.peg.2597"/>
<name>A0A0W0YMH6_9GAMM</name>
<proteinExistence type="predicted"/>
<dbReference type="GO" id="GO:0009100">
    <property type="term" value="P:glycoprotein metabolic process"/>
    <property type="evidence" value="ECO:0007669"/>
    <property type="project" value="UniProtKB-ARBA"/>
</dbReference>